<dbReference type="PROSITE" id="PS52015">
    <property type="entry name" value="TONB_CTD"/>
    <property type="match status" value="1"/>
</dbReference>
<dbReference type="EMBL" id="CP058595">
    <property type="protein sequence ID" value="QLG47204.1"/>
    <property type="molecule type" value="Genomic_DNA"/>
</dbReference>
<keyword evidence="13" id="KW-1185">Reference proteome</keyword>
<evidence type="ECO:0000313" key="12">
    <source>
        <dbReference type="EMBL" id="QLG47204.1"/>
    </source>
</evidence>
<dbReference type="Gene3D" id="2.170.130.10">
    <property type="entry name" value="TonB-dependent receptor, plug domain"/>
    <property type="match status" value="1"/>
</dbReference>
<protein>
    <submittedName>
        <fullName evidence="12">TonB family protein</fullName>
    </submittedName>
</protein>
<evidence type="ECO:0000256" key="10">
    <source>
        <dbReference type="PROSITE-ProRule" id="PRU01360"/>
    </source>
</evidence>
<keyword evidence="9 10" id="KW-0472">Membrane</keyword>
<keyword evidence="10" id="KW-0998">Cell outer membrane</keyword>
<organism evidence="12 13">
    <name type="scientific">Costertonia aggregata</name>
    <dbReference type="NCBI Taxonomy" id="343403"/>
    <lineage>
        <taxon>Bacteria</taxon>
        <taxon>Pseudomonadati</taxon>
        <taxon>Bacteroidota</taxon>
        <taxon>Flavobacteriia</taxon>
        <taxon>Flavobacteriales</taxon>
        <taxon>Flavobacteriaceae</taxon>
        <taxon>Costertonia</taxon>
    </lineage>
</organism>
<comment type="subcellular location">
    <subcellularLocation>
        <location evidence="1">Cell inner membrane</location>
        <topology evidence="1">Single-pass membrane protein</topology>
        <orientation evidence="1">Periplasmic side</orientation>
    </subcellularLocation>
    <subcellularLocation>
        <location evidence="10">Cell outer membrane</location>
        <topology evidence="10">Multi-pass membrane protein</topology>
    </subcellularLocation>
</comment>
<dbReference type="GO" id="GO:0015031">
    <property type="term" value="P:protein transport"/>
    <property type="evidence" value="ECO:0007669"/>
    <property type="project" value="UniProtKB-KW"/>
</dbReference>
<dbReference type="PROSITE" id="PS52016">
    <property type="entry name" value="TONB_DEPENDENT_REC_3"/>
    <property type="match status" value="1"/>
</dbReference>
<reference evidence="12 13" key="1">
    <citation type="journal article" date="2006" name="Int. J. Syst. Evol. Microbiol.">
        <title>Costertonia aggregata gen. nov., sp. nov., a mesophilic marine bacterium of the family Flavobacteriaceae, isolated from a mature biofilm.</title>
        <authorList>
            <person name="Kwon K.K."/>
            <person name="Lee Y.K."/>
            <person name="Lee H.K."/>
        </authorList>
    </citation>
    <scope>NUCLEOTIDE SEQUENCE [LARGE SCALE GENOMIC DNA]</scope>
    <source>
        <strain evidence="12 13">KCCM 42265</strain>
    </source>
</reference>
<dbReference type="AlphaFoldDB" id="A0A7H9AUT3"/>
<dbReference type="GO" id="GO:0055085">
    <property type="term" value="P:transmembrane transport"/>
    <property type="evidence" value="ECO:0007669"/>
    <property type="project" value="InterPro"/>
</dbReference>
<dbReference type="InterPro" id="IPR037066">
    <property type="entry name" value="Plug_dom_sf"/>
</dbReference>
<keyword evidence="10" id="KW-1134">Transmembrane beta strand</keyword>
<dbReference type="InterPro" id="IPR037682">
    <property type="entry name" value="TonB_C"/>
</dbReference>
<evidence type="ECO:0000256" key="2">
    <source>
        <dbReference type="ARBA" id="ARBA00006555"/>
    </source>
</evidence>
<feature type="domain" description="TonB C-terminal" evidence="11">
    <location>
        <begin position="99"/>
        <end position="194"/>
    </location>
</feature>
<sequence>MILEQEAARIIGLLPRMQAGVHKGKKTNVIFSMPISYNLDGNEQTHDEVKDASKEDTVINGYVIEKETSNQKGVGVPFAVVDEVPVFPGCENAENKRKCFQEKMNEHIRKNFSYPKAAQEKGIQGRVSTFFVIQKDGSIGDLRMRGSDKLLEQETERIISLLPKMKPGKQKGEIVKVPFSIPVNFKLKKDDVSQESLHENKTPPLIIIDGKESHDYEMYKMNPDRIKSVNVLKGDAAKRKYGDKGKNGVIEIITKKSD</sequence>
<comment type="similarity">
    <text evidence="2">Belongs to the TonB family.</text>
</comment>
<keyword evidence="7" id="KW-0653">Protein transport</keyword>
<dbReference type="PANTHER" id="PTHR33446:SF2">
    <property type="entry name" value="PROTEIN TONB"/>
    <property type="match status" value="1"/>
</dbReference>
<dbReference type="SUPFAM" id="SSF74653">
    <property type="entry name" value="TolA/TonB C-terminal domain"/>
    <property type="match status" value="1"/>
</dbReference>
<dbReference type="InterPro" id="IPR006260">
    <property type="entry name" value="TonB/TolA_C"/>
</dbReference>
<dbReference type="GO" id="GO:0098797">
    <property type="term" value="C:plasma membrane protein complex"/>
    <property type="evidence" value="ECO:0007669"/>
    <property type="project" value="TreeGrafter"/>
</dbReference>
<keyword evidence="6 10" id="KW-0812">Transmembrane</keyword>
<dbReference type="GO" id="GO:0009279">
    <property type="term" value="C:cell outer membrane"/>
    <property type="evidence" value="ECO:0007669"/>
    <property type="project" value="UniProtKB-SubCell"/>
</dbReference>
<evidence type="ECO:0000256" key="3">
    <source>
        <dbReference type="ARBA" id="ARBA00022448"/>
    </source>
</evidence>
<evidence type="ECO:0000256" key="7">
    <source>
        <dbReference type="ARBA" id="ARBA00022927"/>
    </source>
</evidence>
<dbReference type="InterPro" id="IPR051045">
    <property type="entry name" value="TonB-dependent_transducer"/>
</dbReference>
<dbReference type="NCBIfam" id="TIGR01352">
    <property type="entry name" value="tonB_Cterm"/>
    <property type="match status" value="1"/>
</dbReference>
<comment type="similarity">
    <text evidence="10">Belongs to the TonB-dependent receptor family.</text>
</comment>
<dbReference type="Pfam" id="PF03544">
    <property type="entry name" value="TonB_C"/>
    <property type="match status" value="1"/>
</dbReference>
<dbReference type="Gene3D" id="3.30.1150.10">
    <property type="match status" value="1"/>
</dbReference>
<dbReference type="KEGG" id="cagg:HYG79_04665"/>
<dbReference type="PANTHER" id="PTHR33446">
    <property type="entry name" value="PROTEIN TONB-RELATED"/>
    <property type="match status" value="1"/>
</dbReference>
<keyword evidence="5" id="KW-0997">Cell inner membrane</keyword>
<evidence type="ECO:0000259" key="11">
    <source>
        <dbReference type="PROSITE" id="PS52015"/>
    </source>
</evidence>
<keyword evidence="3 10" id="KW-0813">Transport</keyword>
<keyword evidence="4" id="KW-1003">Cell membrane</keyword>
<evidence type="ECO:0000256" key="1">
    <source>
        <dbReference type="ARBA" id="ARBA00004383"/>
    </source>
</evidence>
<evidence type="ECO:0000256" key="6">
    <source>
        <dbReference type="ARBA" id="ARBA00022692"/>
    </source>
</evidence>
<evidence type="ECO:0000256" key="5">
    <source>
        <dbReference type="ARBA" id="ARBA00022519"/>
    </source>
</evidence>
<evidence type="ECO:0000313" key="13">
    <source>
        <dbReference type="Proteomes" id="UP000509302"/>
    </source>
</evidence>
<proteinExistence type="inferred from homology"/>
<evidence type="ECO:0000256" key="8">
    <source>
        <dbReference type="ARBA" id="ARBA00022989"/>
    </source>
</evidence>
<name>A0A7H9AUT3_9FLAO</name>
<dbReference type="SUPFAM" id="SSF56935">
    <property type="entry name" value="Porins"/>
    <property type="match status" value="1"/>
</dbReference>
<accession>A0A7H9AUT3</accession>
<gene>
    <name evidence="12" type="ORF">HYG79_04665</name>
</gene>
<evidence type="ECO:0000256" key="4">
    <source>
        <dbReference type="ARBA" id="ARBA00022475"/>
    </source>
</evidence>
<keyword evidence="8" id="KW-1133">Transmembrane helix</keyword>
<dbReference type="GO" id="GO:0031992">
    <property type="term" value="F:energy transducer activity"/>
    <property type="evidence" value="ECO:0007669"/>
    <property type="project" value="TreeGrafter"/>
</dbReference>
<dbReference type="Proteomes" id="UP000509302">
    <property type="component" value="Chromosome"/>
</dbReference>
<dbReference type="InterPro" id="IPR039426">
    <property type="entry name" value="TonB-dep_rcpt-like"/>
</dbReference>
<evidence type="ECO:0000256" key="9">
    <source>
        <dbReference type="ARBA" id="ARBA00023136"/>
    </source>
</evidence>